<comment type="similarity">
    <text evidence="2">Belongs to the bacterial solute-binding protein 5 family.</text>
</comment>
<dbReference type="CDD" id="cd00995">
    <property type="entry name" value="PBP2_NikA_DppA_OppA_like"/>
    <property type="match status" value="1"/>
</dbReference>
<evidence type="ECO:0000256" key="4">
    <source>
        <dbReference type="ARBA" id="ARBA00022729"/>
    </source>
</evidence>
<evidence type="ECO:0000256" key="3">
    <source>
        <dbReference type="ARBA" id="ARBA00022448"/>
    </source>
</evidence>
<keyword evidence="3" id="KW-0813">Transport</keyword>
<keyword evidence="7" id="KW-1185">Reference proteome</keyword>
<evidence type="ECO:0000256" key="2">
    <source>
        <dbReference type="ARBA" id="ARBA00005695"/>
    </source>
</evidence>
<organism evidence="6 7">
    <name type="scientific">Micromonospora coerulea</name>
    <dbReference type="NCBI Taxonomy" id="47856"/>
    <lineage>
        <taxon>Bacteria</taxon>
        <taxon>Bacillati</taxon>
        <taxon>Actinomycetota</taxon>
        <taxon>Actinomycetes</taxon>
        <taxon>Micromonosporales</taxon>
        <taxon>Micromonosporaceae</taxon>
        <taxon>Micromonospora</taxon>
    </lineage>
</organism>
<dbReference type="PIRSF" id="PIRSF002741">
    <property type="entry name" value="MppA"/>
    <property type="match status" value="1"/>
</dbReference>
<dbReference type="PANTHER" id="PTHR30290">
    <property type="entry name" value="PERIPLASMIC BINDING COMPONENT OF ABC TRANSPORTER"/>
    <property type="match status" value="1"/>
</dbReference>
<comment type="caution">
    <text evidence="6">The sequence shown here is derived from an EMBL/GenBank/DDBJ whole genome shotgun (WGS) entry which is preliminary data.</text>
</comment>
<dbReference type="Gene3D" id="3.90.76.10">
    <property type="entry name" value="Dipeptide-binding Protein, Domain 1"/>
    <property type="match status" value="1"/>
</dbReference>
<comment type="subcellular location">
    <subcellularLocation>
        <location evidence="1">Cell envelope</location>
    </subcellularLocation>
</comment>
<dbReference type="Gene3D" id="3.10.105.10">
    <property type="entry name" value="Dipeptide-binding Protein, Domain 3"/>
    <property type="match status" value="1"/>
</dbReference>
<evidence type="ECO:0000259" key="5">
    <source>
        <dbReference type="Pfam" id="PF00496"/>
    </source>
</evidence>
<evidence type="ECO:0000313" key="6">
    <source>
        <dbReference type="EMBL" id="GAA4573904.1"/>
    </source>
</evidence>
<dbReference type="Proteomes" id="UP001500307">
    <property type="component" value="Unassembled WGS sequence"/>
</dbReference>
<proteinExistence type="inferred from homology"/>
<protein>
    <submittedName>
        <fullName evidence="6">ABC transporter substrate-binding protein</fullName>
    </submittedName>
</protein>
<dbReference type="PANTHER" id="PTHR30290:SF10">
    <property type="entry name" value="PERIPLASMIC OLIGOPEPTIDE-BINDING PROTEIN-RELATED"/>
    <property type="match status" value="1"/>
</dbReference>
<keyword evidence="4" id="KW-0732">Signal</keyword>
<evidence type="ECO:0000256" key="1">
    <source>
        <dbReference type="ARBA" id="ARBA00004196"/>
    </source>
</evidence>
<name>A0ABP8SV23_9ACTN</name>
<dbReference type="InterPro" id="IPR000914">
    <property type="entry name" value="SBP_5_dom"/>
</dbReference>
<reference evidence="7" key="1">
    <citation type="journal article" date="2019" name="Int. J. Syst. Evol. Microbiol.">
        <title>The Global Catalogue of Microorganisms (GCM) 10K type strain sequencing project: providing services to taxonomists for standard genome sequencing and annotation.</title>
        <authorList>
            <consortium name="The Broad Institute Genomics Platform"/>
            <consortium name="The Broad Institute Genome Sequencing Center for Infectious Disease"/>
            <person name="Wu L."/>
            <person name="Ma J."/>
        </authorList>
    </citation>
    <scope>NUCLEOTIDE SEQUENCE [LARGE SCALE GENOMIC DNA]</scope>
    <source>
        <strain evidence="7">JCM 3175</strain>
    </source>
</reference>
<feature type="domain" description="Solute-binding protein family 5" evidence="5">
    <location>
        <begin position="53"/>
        <end position="418"/>
    </location>
</feature>
<dbReference type="Gene3D" id="3.40.190.10">
    <property type="entry name" value="Periplasmic binding protein-like II"/>
    <property type="match status" value="1"/>
</dbReference>
<sequence length="502" mass="54752">MTPAAHGELESVRWLLGSEPSSLDWIYSYDYPPNSVLANVCESLLRIDADFAVRPNLAEKFTNPDPLTWVYTLRSDVTFHDGSPMTAQDVVFSLNRHRDKALGSYWSTAFAKVKDVTASGPHEVTVKLSSPDALFNQMMAVVPGVVESKSYVTSKGKGYGSPDGSVNCTGPYRIGAWTKGQSITLTRADNYWDPARKAKVKNFELVILSDPTTQLNALTTGEVDGVYAPPVQGRQKLLSSGVGNLHFGPTTSTINLIVNDFTGPLKDPRIRRALWLALDREGYIKAALGGRAEPSRAVASRLTWGGAPEVYERAWNELPEAKQNVEAAKKLVAEAGAPAKPIVFAISSSPIFAPLANEVRAAGERIGLKVELKTIAPDQYGALFGGAEARKGIDLFYTSWYADVADALQIYQNWESKSFANYGGYSNPEYDRIYAEALAQSDPVKRAELVVQLQRITVDDMVWLPIVNGPNTVFMNKRISGAPATNAYLYYPWAAQIGGTGA</sequence>
<dbReference type="Pfam" id="PF00496">
    <property type="entry name" value="SBP_bac_5"/>
    <property type="match status" value="1"/>
</dbReference>
<dbReference type="SUPFAM" id="SSF53850">
    <property type="entry name" value="Periplasmic binding protein-like II"/>
    <property type="match status" value="1"/>
</dbReference>
<dbReference type="InterPro" id="IPR039424">
    <property type="entry name" value="SBP_5"/>
</dbReference>
<accession>A0ABP8SV23</accession>
<evidence type="ECO:0000313" key="7">
    <source>
        <dbReference type="Proteomes" id="UP001500307"/>
    </source>
</evidence>
<dbReference type="EMBL" id="BAABGU010000022">
    <property type="protein sequence ID" value="GAA4573904.1"/>
    <property type="molecule type" value="Genomic_DNA"/>
</dbReference>
<gene>
    <name evidence="6" type="ORF">GCM10023176_39840</name>
</gene>
<dbReference type="InterPro" id="IPR030678">
    <property type="entry name" value="Peptide/Ni-bd"/>
</dbReference>